<comment type="caution">
    <text evidence="2">The sequence shown here is derived from an EMBL/GenBank/DDBJ whole genome shotgun (WGS) entry which is preliminary data.</text>
</comment>
<dbReference type="Proteomes" id="UP001150907">
    <property type="component" value="Unassembled WGS sequence"/>
</dbReference>
<keyword evidence="3" id="KW-1185">Reference proteome</keyword>
<gene>
    <name evidence="2" type="ORF">H4R26_006011</name>
</gene>
<feature type="region of interest" description="Disordered" evidence="1">
    <location>
        <begin position="68"/>
        <end position="96"/>
    </location>
</feature>
<name>A0A9W8B9K7_9FUNG</name>
<proteinExistence type="predicted"/>
<evidence type="ECO:0000313" key="3">
    <source>
        <dbReference type="Proteomes" id="UP001150907"/>
    </source>
</evidence>
<feature type="non-terminal residue" evidence="2">
    <location>
        <position position="96"/>
    </location>
</feature>
<evidence type="ECO:0000313" key="2">
    <source>
        <dbReference type="EMBL" id="KAJ1996926.1"/>
    </source>
</evidence>
<evidence type="ECO:0000256" key="1">
    <source>
        <dbReference type="SAM" id="MobiDB-lite"/>
    </source>
</evidence>
<reference evidence="2" key="1">
    <citation type="submission" date="2022-07" db="EMBL/GenBank/DDBJ databases">
        <title>Phylogenomic reconstructions and comparative analyses of Kickxellomycotina fungi.</title>
        <authorList>
            <person name="Reynolds N.K."/>
            <person name="Stajich J.E."/>
            <person name="Barry K."/>
            <person name="Grigoriev I.V."/>
            <person name="Crous P."/>
            <person name="Smith M.E."/>
        </authorList>
    </citation>
    <scope>NUCLEOTIDE SEQUENCE</scope>
    <source>
        <strain evidence="2">IMI 214461</strain>
    </source>
</reference>
<sequence>MAARMDAAPVAIAKRRRADTVGADDSGSSLHMSEGKRPRLEHTAQEVACLHCPQPYHSHACLGAASLATPAASPSRDDDGDQSMSGEDRDDLDPAS</sequence>
<organism evidence="2 3">
    <name type="scientific">Coemansia thaxteri</name>
    <dbReference type="NCBI Taxonomy" id="2663907"/>
    <lineage>
        <taxon>Eukaryota</taxon>
        <taxon>Fungi</taxon>
        <taxon>Fungi incertae sedis</taxon>
        <taxon>Zoopagomycota</taxon>
        <taxon>Kickxellomycotina</taxon>
        <taxon>Kickxellomycetes</taxon>
        <taxon>Kickxellales</taxon>
        <taxon>Kickxellaceae</taxon>
        <taxon>Coemansia</taxon>
    </lineage>
</organism>
<protein>
    <submittedName>
        <fullName evidence="2">Uncharacterized protein</fullName>
    </submittedName>
</protein>
<accession>A0A9W8B9K7</accession>
<dbReference type="EMBL" id="JANBQF010001578">
    <property type="protein sequence ID" value="KAJ1996926.1"/>
    <property type="molecule type" value="Genomic_DNA"/>
</dbReference>
<dbReference type="AlphaFoldDB" id="A0A9W8B9K7"/>
<feature type="region of interest" description="Disordered" evidence="1">
    <location>
        <begin position="1"/>
        <end position="39"/>
    </location>
</feature>